<dbReference type="InterPro" id="IPR001107">
    <property type="entry name" value="Band_7"/>
</dbReference>
<dbReference type="PANTHER" id="PTHR13806">
    <property type="entry name" value="FLOTILLIN-RELATED"/>
    <property type="match status" value="1"/>
</dbReference>
<evidence type="ECO:0000259" key="6">
    <source>
        <dbReference type="Pfam" id="PF01145"/>
    </source>
</evidence>
<evidence type="ECO:0000313" key="9">
    <source>
        <dbReference type="Proteomes" id="UP000297703"/>
    </source>
</evidence>
<reference evidence="8 9" key="1">
    <citation type="submission" date="2019-04" db="EMBL/GenBank/DDBJ databases">
        <title>Draft genome of the big-headed turtle Platysternon megacephalum.</title>
        <authorList>
            <person name="Gong S."/>
        </authorList>
    </citation>
    <scope>NUCLEOTIDE SEQUENCE [LARGE SCALE GENOMIC DNA]</scope>
    <source>
        <strain evidence="8">DO16091913</strain>
        <tissue evidence="8">Muscle</tissue>
    </source>
</reference>
<dbReference type="Pfam" id="PF15975">
    <property type="entry name" value="Flot"/>
    <property type="match status" value="1"/>
</dbReference>
<evidence type="ECO:0000256" key="2">
    <source>
        <dbReference type="ARBA" id="ARBA00022753"/>
    </source>
</evidence>
<proteinExistence type="inferred from homology"/>
<keyword evidence="2" id="KW-0967">Endosome</keyword>
<dbReference type="EMBL" id="QXTE01011958">
    <property type="protein sequence ID" value="TFJ95208.1"/>
    <property type="molecule type" value="Genomic_DNA"/>
</dbReference>
<dbReference type="Proteomes" id="UP000297703">
    <property type="component" value="Unassembled WGS sequence"/>
</dbReference>
<dbReference type="AlphaFoldDB" id="A0A4D9DDR5"/>
<name>A0A4D9DDR5_9SAUR</name>
<keyword evidence="8" id="KW-0347">Helicase</keyword>
<keyword evidence="9" id="KW-1185">Reference proteome</keyword>
<dbReference type="GO" id="GO:0005886">
    <property type="term" value="C:plasma membrane"/>
    <property type="evidence" value="ECO:0007669"/>
    <property type="project" value="TreeGrafter"/>
</dbReference>
<keyword evidence="8" id="KW-0378">Hydrolase</keyword>
<dbReference type="InterPro" id="IPR027705">
    <property type="entry name" value="Flotillin_fam"/>
</dbReference>
<evidence type="ECO:0000256" key="3">
    <source>
        <dbReference type="ARBA" id="ARBA00023136"/>
    </source>
</evidence>
<evidence type="ECO:0000256" key="4">
    <source>
        <dbReference type="RuleBase" id="RU366054"/>
    </source>
</evidence>
<evidence type="ECO:0000313" key="8">
    <source>
        <dbReference type="EMBL" id="TFJ95208.1"/>
    </source>
</evidence>
<sequence>MTYNEINSDRQAFQHHVLESAKTELAEQGISVDVLNIRGILTPGSTYSEDLAMAELAAARRDADIAKARANQESEFAKIQAAEQIAQRQRDLSLKQAEYKGETDRADANALAASSLARAEQDAKVADLERAALTQRALVQQEQLDIDTKKPADAAAYATRIKAEGDREAAKSRAEAQAYERKAQAEAEAFQRRTQAEAEAFQRKVTAEAEAAAVLALAKSQAEAGLVKGEAEASVTRQIGEAEAAATQAKAEALEKYGRDALVYELVTRLPDIMKANAEAVSSIKDYTVIGTQGASDAVVQASAIGAQTVGAIKSLTGVDLAGLAKSVVDKNNETTSSTE</sequence>
<dbReference type="PANTHER" id="PTHR13806:SF46">
    <property type="entry name" value="FLOTILLIN-1-RELATED"/>
    <property type="match status" value="1"/>
</dbReference>
<evidence type="ECO:0000256" key="1">
    <source>
        <dbReference type="ARBA" id="ARBA00007161"/>
    </source>
</evidence>
<dbReference type="GO" id="GO:0005768">
    <property type="term" value="C:endosome"/>
    <property type="evidence" value="ECO:0007669"/>
    <property type="project" value="UniProtKB-SubCell"/>
</dbReference>
<dbReference type="InterPro" id="IPR036013">
    <property type="entry name" value="Band_7/SPFH_dom_sf"/>
</dbReference>
<protein>
    <recommendedName>
        <fullName evidence="4">Flotillin</fullName>
    </recommendedName>
</protein>
<comment type="subunit">
    <text evidence="4">Heterooligomeric complex.</text>
</comment>
<feature type="domain" description="Flotillin C-terminal" evidence="7">
    <location>
        <begin position="221"/>
        <end position="306"/>
    </location>
</feature>
<feature type="domain" description="Band 7" evidence="6">
    <location>
        <begin position="1"/>
        <end position="71"/>
    </location>
</feature>
<accession>A0A4D9DDR5</accession>
<comment type="similarity">
    <text evidence="1 4">Belongs to the band 7/mec-2 family. Flotillin subfamily.</text>
</comment>
<dbReference type="STRING" id="55544.A0A4D9DDR5"/>
<dbReference type="GO" id="GO:0004386">
    <property type="term" value="F:helicase activity"/>
    <property type="evidence" value="ECO:0007669"/>
    <property type="project" value="UniProtKB-KW"/>
</dbReference>
<organism evidence="8 9">
    <name type="scientific">Platysternon megacephalum</name>
    <name type="common">big-headed turtle</name>
    <dbReference type="NCBI Taxonomy" id="55544"/>
    <lineage>
        <taxon>Eukaryota</taxon>
        <taxon>Metazoa</taxon>
        <taxon>Chordata</taxon>
        <taxon>Craniata</taxon>
        <taxon>Vertebrata</taxon>
        <taxon>Euteleostomi</taxon>
        <taxon>Archelosauria</taxon>
        <taxon>Testudinata</taxon>
        <taxon>Testudines</taxon>
        <taxon>Cryptodira</taxon>
        <taxon>Durocryptodira</taxon>
        <taxon>Testudinoidea</taxon>
        <taxon>Platysternidae</taxon>
        <taxon>Platysternon</taxon>
    </lineage>
</organism>
<keyword evidence="8" id="KW-0067">ATP-binding</keyword>
<dbReference type="Pfam" id="PF01145">
    <property type="entry name" value="Band_7"/>
    <property type="match status" value="1"/>
</dbReference>
<comment type="subcellular location">
    <subcellularLocation>
        <location evidence="4">Membrane</location>
    </subcellularLocation>
    <subcellularLocation>
        <location evidence="4">Endosome</location>
    </subcellularLocation>
</comment>
<keyword evidence="8" id="KW-0547">Nucleotide-binding</keyword>
<reference evidence="8 9" key="2">
    <citation type="submission" date="2019-04" db="EMBL/GenBank/DDBJ databases">
        <title>The genome sequence of big-headed turtle.</title>
        <authorList>
            <person name="Gong S."/>
        </authorList>
    </citation>
    <scope>NUCLEOTIDE SEQUENCE [LARGE SCALE GENOMIC DNA]</scope>
    <source>
        <strain evidence="8">DO16091913</strain>
        <tissue evidence="8">Muscle</tissue>
    </source>
</reference>
<dbReference type="GO" id="GO:0072659">
    <property type="term" value="P:protein localization to plasma membrane"/>
    <property type="evidence" value="ECO:0007669"/>
    <property type="project" value="TreeGrafter"/>
</dbReference>
<dbReference type="SUPFAM" id="SSF117892">
    <property type="entry name" value="Band 7/SPFH domain"/>
    <property type="match status" value="1"/>
</dbReference>
<dbReference type="InterPro" id="IPR031905">
    <property type="entry name" value="Flotillin_C"/>
</dbReference>
<gene>
    <name evidence="8" type="ORF">DR999_PMT23325</name>
</gene>
<dbReference type="GO" id="GO:0002020">
    <property type="term" value="F:protease binding"/>
    <property type="evidence" value="ECO:0007669"/>
    <property type="project" value="TreeGrafter"/>
</dbReference>
<comment type="caution">
    <text evidence="8">The sequence shown here is derived from an EMBL/GenBank/DDBJ whole genome shotgun (WGS) entry which is preliminary data.</text>
</comment>
<keyword evidence="5" id="KW-0175">Coiled coil</keyword>
<evidence type="ECO:0000259" key="7">
    <source>
        <dbReference type="Pfam" id="PF15975"/>
    </source>
</evidence>
<evidence type="ECO:0000256" key="5">
    <source>
        <dbReference type="SAM" id="Coils"/>
    </source>
</evidence>
<keyword evidence="3 4" id="KW-0472">Membrane</keyword>
<feature type="coiled-coil region" evidence="5">
    <location>
        <begin position="162"/>
        <end position="189"/>
    </location>
</feature>